<dbReference type="Proteomes" id="UP000799291">
    <property type="component" value="Unassembled WGS sequence"/>
</dbReference>
<gene>
    <name evidence="2" type="ORF">K458DRAFT_167421</name>
</gene>
<keyword evidence="3" id="KW-1185">Reference proteome</keyword>
<dbReference type="EMBL" id="MU005574">
    <property type="protein sequence ID" value="KAF2687620.1"/>
    <property type="molecule type" value="Genomic_DNA"/>
</dbReference>
<organism evidence="2 3">
    <name type="scientific">Lentithecium fluviatile CBS 122367</name>
    <dbReference type="NCBI Taxonomy" id="1168545"/>
    <lineage>
        <taxon>Eukaryota</taxon>
        <taxon>Fungi</taxon>
        <taxon>Dikarya</taxon>
        <taxon>Ascomycota</taxon>
        <taxon>Pezizomycotina</taxon>
        <taxon>Dothideomycetes</taxon>
        <taxon>Pleosporomycetidae</taxon>
        <taxon>Pleosporales</taxon>
        <taxon>Massarineae</taxon>
        <taxon>Lentitheciaceae</taxon>
        <taxon>Lentithecium</taxon>
    </lineage>
</organism>
<sequence>MRSIQQSNRTRKQKVTRRASHASQLFCRVPNSGTSAYPTYPKRLAAPSPPTQPEKLHFHIIPIHPHISDYWRCMHVILYLTFPFSFLSSFQVISKAVDPVSIPSHPIRFNVVPA</sequence>
<evidence type="ECO:0000313" key="3">
    <source>
        <dbReference type="Proteomes" id="UP000799291"/>
    </source>
</evidence>
<proteinExistence type="predicted"/>
<feature type="compositionally biased region" description="Basic residues" evidence="1">
    <location>
        <begin position="9"/>
        <end position="20"/>
    </location>
</feature>
<protein>
    <submittedName>
        <fullName evidence="2">Uncharacterized protein</fullName>
    </submittedName>
</protein>
<reference evidence="2" key="1">
    <citation type="journal article" date="2020" name="Stud. Mycol.">
        <title>101 Dothideomycetes genomes: a test case for predicting lifestyles and emergence of pathogens.</title>
        <authorList>
            <person name="Haridas S."/>
            <person name="Albert R."/>
            <person name="Binder M."/>
            <person name="Bloem J."/>
            <person name="Labutti K."/>
            <person name="Salamov A."/>
            <person name="Andreopoulos B."/>
            <person name="Baker S."/>
            <person name="Barry K."/>
            <person name="Bills G."/>
            <person name="Bluhm B."/>
            <person name="Cannon C."/>
            <person name="Castanera R."/>
            <person name="Culley D."/>
            <person name="Daum C."/>
            <person name="Ezra D."/>
            <person name="Gonzalez J."/>
            <person name="Henrissat B."/>
            <person name="Kuo A."/>
            <person name="Liang C."/>
            <person name="Lipzen A."/>
            <person name="Lutzoni F."/>
            <person name="Magnuson J."/>
            <person name="Mondo S."/>
            <person name="Nolan M."/>
            <person name="Ohm R."/>
            <person name="Pangilinan J."/>
            <person name="Park H.-J."/>
            <person name="Ramirez L."/>
            <person name="Alfaro M."/>
            <person name="Sun H."/>
            <person name="Tritt A."/>
            <person name="Yoshinaga Y."/>
            <person name="Zwiers L.-H."/>
            <person name="Turgeon B."/>
            <person name="Goodwin S."/>
            <person name="Spatafora J."/>
            <person name="Crous P."/>
            <person name="Grigoriev I."/>
        </authorList>
    </citation>
    <scope>NUCLEOTIDE SEQUENCE</scope>
    <source>
        <strain evidence="2">CBS 122367</strain>
    </source>
</reference>
<dbReference type="AlphaFoldDB" id="A0A6G1JBL7"/>
<evidence type="ECO:0000313" key="2">
    <source>
        <dbReference type="EMBL" id="KAF2687620.1"/>
    </source>
</evidence>
<feature type="region of interest" description="Disordered" evidence="1">
    <location>
        <begin position="1"/>
        <end position="22"/>
    </location>
</feature>
<accession>A0A6G1JBL7</accession>
<evidence type="ECO:0000256" key="1">
    <source>
        <dbReference type="SAM" id="MobiDB-lite"/>
    </source>
</evidence>
<name>A0A6G1JBL7_9PLEO</name>